<gene>
    <name evidence="2" type="ORF">Prudu_009212</name>
</gene>
<feature type="non-terminal residue" evidence="2">
    <location>
        <position position="1"/>
    </location>
</feature>
<dbReference type="AlphaFoldDB" id="A0A4Y1R5Q8"/>
<protein>
    <submittedName>
        <fullName evidence="2">Ribonuclease inhibitor</fullName>
    </submittedName>
</protein>
<evidence type="ECO:0000256" key="1">
    <source>
        <dbReference type="SAM" id="MobiDB-lite"/>
    </source>
</evidence>
<dbReference type="EMBL" id="AP019299">
    <property type="protein sequence ID" value="BBG99500.1"/>
    <property type="molecule type" value="Genomic_DNA"/>
</dbReference>
<proteinExistence type="predicted"/>
<name>A0A4Y1R5Q8_PRUDU</name>
<accession>A0A4Y1R5Q8</accession>
<evidence type="ECO:0000313" key="2">
    <source>
        <dbReference type="EMBL" id="BBG99500.1"/>
    </source>
</evidence>
<reference evidence="2" key="1">
    <citation type="journal article" date="2019" name="Science">
        <title>Mutation of a bHLH transcription factor allowed almond domestication.</title>
        <authorList>
            <person name="Sanchez-Perez R."/>
            <person name="Pavan S."/>
            <person name="Mazzeo R."/>
            <person name="Moldovan C."/>
            <person name="Aiese Cigliano R."/>
            <person name="Del Cueto J."/>
            <person name="Ricciardi F."/>
            <person name="Lotti C."/>
            <person name="Ricciardi L."/>
            <person name="Dicenta F."/>
            <person name="Lopez-Marques R.L."/>
            <person name="Lindberg Moller B."/>
        </authorList>
    </citation>
    <scope>NUCLEOTIDE SEQUENCE</scope>
</reference>
<sequence length="72" mass="7867">QISSPGLDFFPHPISSPPPPRSRISKKFSTCMFECHGLPKPSPFLSGIPSARFGYFYVGVGDEGRVGGLWLQ</sequence>
<feature type="region of interest" description="Disordered" evidence="1">
    <location>
        <begin position="1"/>
        <end position="22"/>
    </location>
</feature>
<organism evidence="2">
    <name type="scientific">Prunus dulcis</name>
    <name type="common">Almond</name>
    <name type="synonym">Amygdalus dulcis</name>
    <dbReference type="NCBI Taxonomy" id="3755"/>
    <lineage>
        <taxon>Eukaryota</taxon>
        <taxon>Viridiplantae</taxon>
        <taxon>Streptophyta</taxon>
        <taxon>Embryophyta</taxon>
        <taxon>Tracheophyta</taxon>
        <taxon>Spermatophyta</taxon>
        <taxon>Magnoliopsida</taxon>
        <taxon>eudicotyledons</taxon>
        <taxon>Gunneridae</taxon>
        <taxon>Pentapetalae</taxon>
        <taxon>rosids</taxon>
        <taxon>fabids</taxon>
        <taxon>Rosales</taxon>
        <taxon>Rosaceae</taxon>
        <taxon>Amygdaloideae</taxon>
        <taxon>Amygdaleae</taxon>
        <taxon>Prunus</taxon>
    </lineage>
</organism>